<comment type="subcellular location">
    <subcellularLocation>
        <location evidence="11">Cell membrane</location>
        <topology evidence="11">Single-pass membrane protein</topology>
    </subcellularLocation>
</comment>
<dbReference type="PROSITE" id="PS51257">
    <property type="entry name" value="PROKAR_LIPOPROTEIN"/>
    <property type="match status" value="1"/>
</dbReference>
<keyword evidence="6 11" id="KW-0067">ATP-binding</keyword>
<dbReference type="STRING" id="1915309.AXG55_07405"/>
<dbReference type="RefSeq" id="WP_148697482.1">
    <property type="nucleotide sequence ID" value="NZ_CP017834.1"/>
</dbReference>
<evidence type="ECO:0000313" key="13">
    <source>
        <dbReference type="Proteomes" id="UP000184731"/>
    </source>
</evidence>
<keyword evidence="10 11" id="KW-0472">Membrane</keyword>
<evidence type="ECO:0000256" key="6">
    <source>
        <dbReference type="ARBA" id="ARBA00022840"/>
    </source>
</evidence>
<evidence type="ECO:0000256" key="5">
    <source>
        <dbReference type="ARBA" id="ARBA00022741"/>
    </source>
</evidence>
<keyword evidence="2 11" id="KW-1003">Cell membrane</keyword>
<dbReference type="AlphaFoldDB" id="A0A1L4D0L2"/>
<evidence type="ECO:0000256" key="4">
    <source>
        <dbReference type="ARBA" id="ARBA00022692"/>
    </source>
</evidence>
<sequence length="196" mass="21805">MSKSIYRSIVLTIVMFVLLGCIYPLVVTICGKYFFPNQSLGGLVYKNEKPVGSLLIAQNFSQPKYFWGRPSAAGDKGFDATNSSASNLAATNKALIDRMEQTIQKFLKENPTVKRDDIPVDLVTMSASGLDPDIFLQAARIQIPRIAKVRNISENKLQMLVEKYIQKPAFGFIGSENVNVLLLNIALDKETENLKK</sequence>
<dbReference type="Proteomes" id="UP000184731">
    <property type="component" value="Chromosome"/>
</dbReference>
<keyword evidence="13" id="KW-1185">Reference proteome</keyword>
<evidence type="ECO:0000256" key="8">
    <source>
        <dbReference type="ARBA" id="ARBA00022989"/>
    </source>
</evidence>
<dbReference type="KEGG" id="saqi:AXG55_07405"/>
<organism evidence="12 13">
    <name type="scientific">Silvanigrella aquatica</name>
    <dbReference type="NCBI Taxonomy" id="1915309"/>
    <lineage>
        <taxon>Bacteria</taxon>
        <taxon>Pseudomonadati</taxon>
        <taxon>Bdellovibrionota</taxon>
        <taxon>Oligoflexia</taxon>
        <taxon>Silvanigrellales</taxon>
        <taxon>Silvanigrellaceae</taxon>
        <taxon>Silvanigrella</taxon>
    </lineage>
</organism>
<evidence type="ECO:0000256" key="7">
    <source>
        <dbReference type="ARBA" id="ARBA00022958"/>
    </source>
</evidence>
<reference evidence="12 13" key="1">
    <citation type="submission" date="2016-10" db="EMBL/GenBank/DDBJ databases">
        <title>Silvanigrella aquatica sp. nov., isolated from a freshwater lake located in the Black Forest, Germany, description of Silvanigrellaceae fam. nov., Silvanigrellales ord. nov., reclassification of the order Bdellovibrionales in the class Oligoflexia, reclassification of the families Bacteriovoracaceae and Halobacteriovoraceae in the new order Bacteriovoracales ord. nov., and reclassification of the family Pseudobacteriovoracaceae in the order Oligoflexiales.</title>
        <authorList>
            <person name="Hahn M.W."/>
            <person name="Schmidt J."/>
            <person name="Koll U."/>
            <person name="Rohde M."/>
            <person name="Verbag S."/>
            <person name="Pitt A."/>
            <person name="Nakai R."/>
            <person name="Naganuma T."/>
            <person name="Lang E."/>
        </authorList>
    </citation>
    <scope>NUCLEOTIDE SEQUENCE [LARGE SCALE GENOMIC DNA]</scope>
    <source>
        <strain evidence="12 13">MWH-Nonnen-W8red</strain>
    </source>
</reference>
<keyword evidence="4 11" id="KW-0812">Transmembrane</keyword>
<comment type="similarity">
    <text evidence="11">Belongs to the KdpC family.</text>
</comment>
<proteinExistence type="inferred from homology"/>
<evidence type="ECO:0000256" key="11">
    <source>
        <dbReference type="HAMAP-Rule" id="MF_00276"/>
    </source>
</evidence>
<keyword evidence="1 11" id="KW-0813">Transport</keyword>
<dbReference type="PIRSF" id="PIRSF001296">
    <property type="entry name" value="K_ATPase_KdpC"/>
    <property type="match status" value="1"/>
</dbReference>
<name>A0A1L4D0L2_9BACT</name>
<dbReference type="NCBIfam" id="TIGR00681">
    <property type="entry name" value="kdpC"/>
    <property type="match status" value="1"/>
</dbReference>
<accession>A0A1L4D0L2</accession>
<dbReference type="EMBL" id="CP017834">
    <property type="protein sequence ID" value="APJ03741.1"/>
    <property type="molecule type" value="Genomic_DNA"/>
</dbReference>
<comment type="subunit">
    <text evidence="11">The system is composed of three essential subunits: KdpA, KdpB and KdpC.</text>
</comment>
<keyword evidence="3 11" id="KW-0633">Potassium transport</keyword>
<dbReference type="Pfam" id="PF02669">
    <property type="entry name" value="KdpC"/>
    <property type="match status" value="1"/>
</dbReference>
<evidence type="ECO:0000256" key="3">
    <source>
        <dbReference type="ARBA" id="ARBA00022538"/>
    </source>
</evidence>
<evidence type="ECO:0000256" key="10">
    <source>
        <dbReference type="ARBA" id="ARBA00023136"/>
    </source>
</evidence>
<evidence type="ECO:0000256" key="9">
    <source>
        <dbReference type="ARBA" id="ARBA00023065"/>
    </source>
</evidence>
<evidence type="ECO:0000256" key="2">
    <source>
        <dbReference type="ARBA" id="ARBA00022475"/>
    </source>
</evidence>
<dbReference type="HAMAP" id="MF_00276">
    <property type="entry name" value="KdpC"/>
    <property type="match status" value="1"/>
</dbReference>
<keyword evidence="9 11" id="KW-0406">Ion transport</keyword>
<evidence type="ECO:0000256" key="1">
    <source>
        <dbReference type="ARBA" id="ARBA00022448"/>
    </source>
</evidence>
<comment type="function">
    <text evidence="11">Part of the high-affinity ATP-driven potassium transport (or Kdp) system, which catalyzes the hydrolysis of ATP coupled with the electrogenic transport of potassium into the cytoplasm. This subunit acts as a catalytic chaperone that increases the ATP-binding affinity of the ATP-hydrolyzing subunit KdpB by the formation of a transient KdpB/KdpC/ATP ternary complex.</text>
</comment>
<dbReference type="GO" id="GO:0008556">
    <property type="term" value="F:P-type potassium transmembrane transporter activity"/>
    <property type="evidence" value="ECO:0007669"/>
    <property type="project" value="InterPro"/>
</dbReference>
<dbReference type="PANTHER" id="PTHR30042">
    <property type="entry name" value="POTASSIUM-TRANSPORTING ATPASE C CHAIN"/>
    <property type="match status" value="1"/>
</dbReference>
<protein>
    <recommendedName>
        <fullName evidence="11">Potassium-transporting ATPase KdpC subunit</fullName>
    </recommendedName>
    <alternativeName>
        <fullName evidence="11">ATP phosphohydrolase [potassium-transporting] C chain</fullName>
    </alternativeName>
    <alternativeName>
        <fullName evidence="11">Potassium-binding and translocating subunit C</fullName>
    </alternativeName>
    <alternativeName>
        <fullName evidence="11">Potassium-translocating ATPase C chain</fullName>
    </alternativeName>
</protein>
<keyword evidence="7 11" id="KW-0630">Potassium</keyword>
<dbReference type="GO" id="GO:0005886">
    <property type="term" value="C:plasma membrane"/>
    <property type="evidence" value="ECO:0007669"/>
    <property type="project" value="UniProtKB-SubCell"/>
</dbReference>
<dbReference type="NCBIfam" id="NF001454">
    <property type="entry name" value="PRK00315.1"/>
    <property type="match status" value="1"/>
</dbReference>
<dbReference type="InterPro" id="IPR003820">
    <property type="entry name" value="KdpC"/>
</dbReference>
<keyword evidence="8 11" id="KW-1133">Transmembrane helix</keyword>
<gene>
    <name evidence="11" type="primary">kdpC</name>
    <name evidence="12" type="ORF">AXG55_07405</name>
</gene>
<dbReference type="GO" id="GO:0005524">
    <property type="term" value="F:ATP binding"/>
    <property type="evidence" value="ECO:0007669"/>
    <property type="project" value="UniProtKB-UniRule"/>
</dbReference>
<evidence type="ECO:0000313" key="12">
    <source>
        <dbReference type="EMBL" id="APJ03741.1"/>
    </source>
</evidence>
<keyword evidence="5 11" id="KW-0547">Nucleotide-binding</keyword>
<dbReference type="PANTHER" id="PTHR30042:SF2">
    <property type="entry name" value="POTASSIUM-TRANSPORTING ATPASE KDPC SUBUNIT"/>
    <property type="match status" value="1"/>
</dbReference>
<dbReference type="OrthoDB" id="9788285at2"/>